<dbReference type="AlphaFoldDB" id="A0A367Y9C1"/>
<comment type="caution">
    <text evidence="8">The sequence shown here is derived from an EMBL/GenBank/DDBJ whole genome shotgun (WGS) entry which is preliminary data.</text>
</comment>
<evidence type="ECO:0000256" key="1">
    <source>
        <dbReference type="ARBA" id="ARBA00004370"/>
    </source>
</evidence>
<dbReference type="Pfam" id="PF00350">
    <property type="entry name" value="Dynamin_N"/>
    <property type="match status" value="1"/>
</dbReference>
<dbReference type="GO" id="GO:0003924">
    <property type="term" value="F:GTPase activity"/>
    <property type="evidence" value="ECO:0007669"/>
    <property type="project" value="InterPro"/>
</dbReference>
<evidence type="ECO:0000259" key="7">
    <source>
        <dbReference type="PROSITE" id="PS51718"/>
    </source>
</evidence>
<evidence type="ECO:0000313" key="8">
    <source>
        <dbReference type="EMBL" id="RCK62428.1"/>
    </source>
</evidence>
<accession>A0A367Y9C1</accession>
<evidence type="ECO:0000256" key="5">
    <source>
        <dbReference type="ARBA" id="ARBA00023134"/>
    </source>
</evidence>
<name>A0A367Y9C1_9ASCO</name>
<dbReference type="Proteomes" id="UP000253472">
    <property type="component" value="Unassembled WGS sequence"/>
</dbReference>
<dbReference type="GO" id="GO:0005525">
    <property type="term" value="F:GTP binding"/>
    <property type="evidence" value="ECO:0007669"/>
    <property type="project" value="UniProtKB-KW"/>
</dbReference>
<dbReference type="GO" id="GO:0008053">
    <property type="term" value="P:mitochondrial fusion"/>
    <property type="evidence" value="ECO:0007669"/>
    <property type="project" value="TreeGrafter"/>
</dbReference>
<dbReference type="SUPFAM" id="SSF52540">
    <property type="entry name" value="P-loop containing nucleoside triphosphate hydrolases"/>
    <property type="match status" value="1"/>
</dbReference>
<dbReference type="OrthoDB" id="9984778at2759"/>
<keyword evidence="2" id="KW-0547">Nucleotide-binding</keyword>
<keyword evidence="3" id="KW-0378">Hydrolase</keyword>
<protein>
    <submittedName>
        <fullName evidence="8">Mitofusin FZO1</fullName>
    </submittedName>
</protein>
<dbReference type="GO" id="GO:0005741">
    <property type="term" value="C:mitochondrial outer membrane"/>
    <property type="evidence" value="ECO:0007669"/>
    <property type="project" value="TreeGrafter"/>
</dbReference>
<dbReference type="PANTHER" id="PTHR10465:SF0">
    <property type="entry name" value="SARCALUMENIN"/>
    <property type="match status" value="1"/>
</dbReference>
<dbReference type="PANTHER" id="PTHR10465">
    <property type="entry name" value="TRANSMEMBRANE GTPASE FZO1"/>
    <property type="match status" value="1"/>
</dbReference>
<keyword evidence="9" id="KW-1185">Reference proteome</keyword>
<dbReference type="STRING" id="5486.A0A367Y9C1"/>
<dbReference type="InterPro" id="IPR030381">
    <property type="entry name" value="G_DYNAMIN_dom"/>
</dbReference>
<dbReference type="Gene3D" id="3.40.50.300">
    <property type="entry name" value="P-loop containing nucleotide triphosphate hydrolases"/>
    <property type="match status" value="1"/>
</dbReference>
<keyword evidence="4" id="KW-0175">Coiled coil</keyword>
<dbReference type="InterPro" id="IPR027094">
    <property type="entry name" value="Mitofusin_fam"/>
</dbReference>
<dbReference type="EMBL" id="QLNQ01000025">
    <property type="protein sequence ID" value="RCK62428.1"/>
    <property type="molecule type" value="Genomic_DNA"/>
</dbReference>
<evidence type="ECO:0000256" key="6">
    <source>
        <dbReference type="ARBA" id="ARBA00023136"/>
    </source>
</evidence>
<keyword evidence="5" id="KW-0342">GTP-binding</keyword>
<organism evidence="8 9">
    <name type="scientific">Candida viswanathii</name>
    <dbReference type="NCBI Taxonomy" id="5486"/>
    <lineage>
        <taxon>Eukaryota</taxon>
        <taxon>Fungi</taxon>
        <taxon>Dikarya</taxon>
        <taxon>Ascomycota</taxon>
        <taxon>Saccharomycotina</taxon>
        <taxon>Pichiomycetes</taxon>
        <taxon>Debaryomycetaceae</taxon>
        <taxon>Candida/Lodderomyces clade</taxon>
        <taxon>Candida</taxon>
    </lineage>
</organism>
<dbReference type="InterPro" id="IPR045063">
    <property type="entry name" value="Dynamin_N"/>
</dbReference>
<keyword evidence="6" id="KW-0472">Membrane</keyword>
<dbReference type="InterPro" id="IPR027417">
    <property type="entry name" value="P-loop_NTPase"/>
</dbReference>
<dbReference type="PROSITE" id="PS51718">
    <property type="entry name" value="G_DYNAMIN_2"/>
    <property type="match status" value="1"/>
</dbReference>
<evidence type="ECO:0000256" key="3">
    <source>
        <dbReference type="ARBA" id="ARBA00022801"/>
    </source>
</evidence>
<sequence>MELLKLDPDQYEKNKLDKVEQMKQKFEGSGNFCGDDSSVLATITRYETLCKSCPKGKKVWVVNGCLSNTLICMCFYGAMRDEMLGAVHLKMFQLAVSFLPLGHSKNGIISRGHHKHLTASLQQLKYNENKIALDRSINQTIELIYEVTNENKERPIFYPTEIEDDANVLLNSAKAHLALVRQNNEEVIKDLPEFRILKINLKFATTITTTPSQKKLQQQVKYLLKLKDRIDDTTSKVFVTGDLNAGKSTFCNALLRRKILPEDQQPCTSVFCEVIDASKENNSIEEVHAVPIGKEYNIRDESTYELVYDCDRFSLLKVYVLDHRSFQESLLHNGVIDIKLIDAPGLNMDLYQTTQVFSRQEEIDLVVFVFDHIKDKEKCKKRILDQIKSLSPDTYKDAKEFVHFVSSSDIINGGETVVTTEFILEKRSISKLLPAKDYLLNILQDLLTLSKVNERIYHDERQSKVEELNNQVAPKYNDMVNKSLRIGDSINALIETTCTQAYNEASKEIITTVNNLGLQYLFEYAKETQLAMIDTILDAVSRSEEVAKKLTSERVDEIIKYGKETLGEEFLNDKKKDTIGKSIDDTIEIQDFFDPSVESFLVFVGLPEKMVNSAKYQISYFNPLGILTSIQAMLFGPQMYQFSQYITPSMVKKIALPVIIGVSGITIYYLISDIPNALPRKQARKIKKQIGKLDYAHQNSSRISRECRQVLNYPSRQVMNNFQTSIDKRNNEKAKLEKIIKDAEISSGFFKHLFTKIHVQQESLGKIELV</sequence>
<comment type="subcellular location">
    <subcellularLocation>
        <location evidence="1">Membrane</location>
    </subcellularLocation>
</comment>
<evidence type="ECO:0000256" key="4">
    <source>
        <dbReference type="ARBA" id="ARBA00023054"/>
    </source>
</evidence>
<reference evidence="8 9" key="1">
    <citation type="submission" date="2018-06" db="EMBL/GenBank/DDBJ databases">
        <title>Whole genome sequencing of Candida tropicalis (genome annotated by CSBL at Korea University).</title>
        <authorList>
            <person name="Ahn J."/>
        </authorList>
    </citation>
    <scope>NUCLEOTIDE SEQUENCE [LARGE SCALE GENOMIC DNA]</scope>
    <source>
        <strain evidence="8 9">ATCC 20962</strain>
    </source>
</reference>
<evidence type="ECO:0000256" key="2">
    <source>
        <dbReference type="ARBA" id="ARBA00022741"/>
    </source>
</evidence>
<dbReference type="GO" id="GO:0051646">
    <property type="term" value="P:mitochondrion localization"/>
    <property type="evidence" value="ECO:0007669"/>
    <property type="project" value="TreeGrafter"/>
</dbReference>
<proteinExistence type="predicted"/>
<feature type="domain" description="Dynamin-type G" evidence="7">
    <location>
        <begin position="231"/>
        <end position="369"/>
    </location>
</feature>
<evidence type="ECO:0000313" key="9">
    <source>
        <dbReference type="Proteomes" id="UP000253472"/>
    </source>
</evidence>
<gene>
    <name evidence="8" type="primary">FZO1_1</name>
    <name evidence="8" type="ORF">Cantr_09544</name>
</gene>